<evidence type="ECO:0000259" key="1">
    <source>
        <dbReference type="Pfam" id="PF01869"/>
    </source>
</evidence>
<dbReference type="Gene3D" id="3.30.420.40">
    <property type="match status" value="2"/>
</dbReference>
<sequence length="325" mass="36249">MYFLGIDGGGSKTKAVLCDEYGKMKYTMYKGSLNYYQIGKDGIKTVLHQLLEEILCNVNDIKRDDIVVGLGIPSYKEVFNITKIIDQIVKDEFYCVKKYIVENDGVISINGSLAGKDGIHIVSGTGSIGISLNEEGVITRVGGWGPVFGDEGSAYWIGKKTLETFSKQCDGRHEKTMLYYLIKEYFNISNNFDIIDYFGNKLIDKRKEIAKISKLCCEAAIRGDVFCKNIFTEAALELSIIIKALIKSLKMDKEILLSYSGGVFKSESLILTPLMNNLCYENITLVKPILSPELGACLMAFKSVNSDGNKVNDFINNLMLCKQNK</sequence>
<feature type="domain" description="ATPase BadF/BadG/BcrA/BcrD type" evidence="1">
    <location>
        <begin position="4"/>
        <end position="300"/>
    </location>
</feature>
<dbReference type="CDD" id="cd24007">
    <property type="entry name" value="ASKHA_NBD_eukNAGK-like"/>
    <property type="match status" value="1"/>
</dbReference>
<dbReference type="InterPro" id="IPR043129">
    <property type="entry name" value="ATPase_NBD"/>
</dbReference>
<dbReference type="InterPro" id="IPR039758">
    <property type="entry name" value="NAGK-like"/>
</dbReference>
<dbReference type="GO" id="GO:0045127">
    <property type="term" value="F:N-acetylglucosamine kinase activity"/>
    <property type="evidence" value="ECO:0007669"/>
    <property type="project" value="InterPro"/>
</dbReference>
<protein>
    <submittedName>
        <fullName evidence="2">Acyl-CoA reductase</fullName>
    </submittedName>
</protein>
<evidence type="ECO:0000313" key="2">
    <source>
        <dbReference type="EMBL" id="NEU05972.1"/>
    </source>
</evidence>
<dbReference type="Proteomes" id="UP000481872">
    <property type="component" value="Unassembled WGS sequence"/>
</dbReference>
<dbReference type="InterPro" id="IPR002731">
    <property type="entry name" value="ATPase_BadF"/>
</dbReference>
<dbReference type="RefSeq" id="WP_199870582.1">
    <property type="nucleotide sequence ID" value="NZ_JAAGPU010000030.1"/>
</dbReference>
<accession>A0A6M0H8Q2</accession>
<proteinExistence type="predicted"/>
<dbReference type="SUPFAM" id="SSF53067">
    <property type="entry name" value="Actin-like ATPase domain"/>
    <property type="match status" value="2"/>
</dbReference>
<dbReference type="Pfam" id="PF01869">
    <property type="entry name" value="BcrAD_BadFG"/>
    <property type="match status" value="1"/>
</dbReference>
<dbReference type="EMBL" id="JAAGPU010000030">
    <property type="protein sequence ID" value="NEU05972.1"/>
    <property type="molecule type" value="Genomic_DNA"/>
</dbReference>
<organism evidence="2 3">
    <name type="scientific">Clostridium senegalense</name>
    <dbReference type="NCBI Taxonomy" id="1465809"/>
    <lineage>
        <taxon>Bacteria</taxon>
        <taxon>Bacillati</taxon>
        <taxon>Bacillota</taxon>
        <taxon>Clostridia</taxon>
        <taxon>Eubacteriales</taxon>
        <taxon>Clostridiaceae</taxon>
        <taxon>Clostridium</taxon>
    </lineage>
</organism>
<dbReference type="AlphaFoldDB" id="A0A6M0H8Q2"/>
<keyword evidence="3" id="KW-1185">Reference proteome</keyword>
<name>A0A6M0H8Q2_9CLOT</name>
<reference evidence="2 3" key="1">
    <citation type="submission" date="2020-02" db="EMBL/GenBank/DDBJ databases">
        <title>Genome assembly of a novel Clostridium senegalense strain.</title>
        <authorList>
            <person name="Gupta T.B."/>
            <person name="Jauregui R."/>
            <person name="Maclean P."/>
            <person name="Nawarathana A."/>
            <person name="Brightwell G."/>
        </authorList>
    </citation>
    <scope>NUCLEOTIDE SEQUENCE [LARGE SCALE GENOMIC DNA]</scope>
    <source>
        <strain evidence="2 3">AGRFS4</strain>
    </source>
</reference>
<comment type="caution">
    <text evidence="2">The sequence shown here is derived from an EMBL/GenBank/DDBJ whole genome shotgun (WGS) entry which is preliminary data.</text>
</comment>
<gene>
    <name evidence="2" type="ORF">G3M99_14135</name>
</gene>
<dbReference type="PANTHER" id="PTHR12862">
    <property type="entry name" value="BADF TYPE ATPASE DOMAIN-CONTAINING PROTEIN"/>
    <property type="match status" value="1"/>
</dbReference>
<evidence type="ECO:0000313" key="3">
    <source>
        <dbReference type="Proteomes" id="UP000481872"/>
    </source>
</evidence>
<dbReference type="PANTHER" id="PTHR12862:SF0">
    <property type="entry name" value="N-ACETYL-D-GLUCOSAMINE KINASE"/>
    <property type="match status" value="1"/>
</dbReference>